<protein>
    <recommendedName>
        <fullName evidence="4">Alpha/beta hydrolase family protein</fullName>
    </recommendedName>
</protein>
<evidence type="ECO:0008006" key="4">
    <source>
        <dbReference type="Google" id="ProtNLM"/>
    </source>
</evidence>
<evidence type="ECO:0000256" key="1">
    <source>
        <dbReference type="SAM" id="SignalP"/>
    </source>
</evidence>
<evidence type="ECO:0000313" key="3">
    <source>
        <dbReference type="Proteomes" id="UP000630149"/>
    </source>
</evidence>
<proteinExistence type="predicted"/>
<dbReference type="Proteomes" id="UP000630149">
    <property type="component" value="Unassembled WGS sequence"/>
</dbReference>
<dbReference type="Gene3D" id="2.60.120.430">
    <property type="entry name" value="Galactose-binding lectin"/>
    <property type="match status" value="1"/>
</dbReference>
<dbReference type="Gene3D" id="3.40.50.1820">
    <property type="entry name" value="alpha/beta hydrolase"/>
    <property type="match status" value="1"/>
</dbReference>
<dbReference type="InterPro" id="IPR029058">
    <property type="entry name" value="AB_hydrolase_fold"/>
</dbReference>
<reference evidence="2" key="2">
    <citation type="submission" date="2020-09" db="EMBL/GenBank/DDBJ databases">
        <authorList>
            <person name="Sun Q."/>
            <person name="Ohkuma M."/>
        </authorList>
    </citation>
    <scope>NUCLEOTIDE SEQUENCE</scope>
    <source>
        <strain evidence="2">JCM 13919</strain>
    </source>
</reference>
<organism evidence="2 3">
    <name type="scientific">Legionella impletisoli</name>
    <dbReference type="NCBI Taxonomy" id="343510"/>
    <lineage>
        <taxon>Bacteria</taxon>
        <taxon>Pseudomonadati</taxon>
        <taxon>Pseudomonadota</taxon>
        <taxon>Gammaproteobacteria</taxon>
        <taxon>Legionellales</taxon>
        <taxon>Legionellaceae</taxon>
        <taxon>Legionella</taxon>
    </lineage>
</organism>
<feature type="signal peptide" evidence="1">
    <location>
        <begin position="1"/>
        <end position="22"/>
    </location>
</feature>
<dbReference type="OrthoDB" id="9814760at2"/>
<feature type="chain" id="PRO_5037111363" description="Alpha/beta hydrolase family protein" evidence="1">
    <location>
        <begin position="23"/>
        <end position="718"/>
    </location>
</feature>
<dbReference type="AlphaFoldDB" id="A0A917N838"/>
<accession>A0A917N838</accession>
<keyword evidence="1" id="KW-0732">Signal</keyword>
<sequence length="718" mass="81838">MKSARLCLIIALSFFFVTRCLAHNSFAIEDQNGPYEVDTEEYRLPAKIHTDVLNDEKTEIWARVFFPKNIEQLSPSPLVIMLHGNHSTCGRGKNPRIDDDTSYTITGECPKGYVVVPNHEGYNYIAKQLASWGIITISINSNRGINGGKSSPDDVALIKARGRLILKHLSLLYKWFAANSFPRKLNPKLKPIVNKMDFTRVGLFGHSRGAQGIRAAYALYQEPGSAWKTLMPELSINALYEIGGTDFPIFNSYTHMLDQLNADQVAWNQLLPLCDGDVVDAQGKNPFERMINDDSIIDNTPKSLYEVWGANHNFFNTEWQIPDVRFEICSHSDILFSPFDKDSKRQQLIAQNSVLAFFKGHLLNRKEDMAHFNPLSPLPIILKQITQIDRDYFPSRNNHSIAVVDNFNQNTGINSSGFSNVHHHIKIIHGEVDPSLKVKQRVAKIQWERVMNTPYFESVWSAIGQGKDISSFMTLDFRVMRSDSILNRANETDLSIHLVDADEKISTPVKLSEFSILNGPGSYDDEYQFNPLFRTVRIPLSQFQGVDLRKIHSVRFSFDQTESGAIYLTTIRFNKDYGPGFDTTKEMPHRIPSFHKSANDARVSHSLIVPEKLNQIKVVQLNQPKQAHTNEEFVEIHLESQEKFIVSDALPILRIGKMEFMLSRYSDSGDQHKLIFTIPKEQYEQFSGLESVVVSNGKTWHFGKLIKADVKWSRSNKR</sequence>
<dbReference type="RefSeq" id="WP_131775417.1">
    <property type="nucleotide sequence ID" value="NZ_BMOB01000001.1"/>
</dbReference>
<keyword evidence="3" id="KW-1185">Reference proteome</keyword>
<name>A0A917N838_9GAMM</name>
<comment type="caution">
    <text evidence="2">The sequence shown here is derived from an EMBL/GenBank/DDBJ whole genome shotgun (WGS) entry which is preliminary data.</text>
</comment>
<reference evidence="2" key="1">
    <citation type="journal article" date="2014" name="Int. J. Syst. Evol. Microbiol.">
        <title>Complete genome sequence of Corynebacterium casei LMG S-19264T (=DSM 44701T), isolated from a smear-ripened cheese.</title>
        <authorList>
            <consortium name="US DOE Joint Genome Institute (JGI-PGF)"/>
            <person name="Walter F."/>
            <person name="Albersmeier A."/>
            <person name="Kalinowski J."/>
            <person name="Ruckert C."/>
        </authorList>
    </citation>
    <scope>NUCLEOTIDE SEQUENCE</scope>
    <source>
        <strain evidence="2">JCM 13919</strain>
    </source>
</reference>
<dbReference type="EMBL" id="BMOB01000001">
    <property type="protein sequence ID" value="GGI76606.1"/>
    <property type="molecule type" value="Genomic_DNA"/>
</dbReference>
<evidence type="ECO:0000313" key="2">
    <source>
        <dbReference type="EMBL" id="GGI76606.1"/>
    </source>
</evidence>
<dbReference type="SUPFAM" id="SSF53474">
    <property type="entry name" value="alpha/beta-Hydrolases"/>
    <property type="match status" value="1"/>
</dbReference>
<gene>
    <name evidence="2" type="ORF">GCM10007966_01730</name>
</gene>